<comment type="caution">
    <text evidence="2">The sequence shown here is derived from an EMBL/GenBank/DDBJ whole genome shotgun (WGS) entry which is preliminary data.</text>
</comment>
<dbReference type="InterPro" id="IPR021834">
    <property type="entry name" value="DUF3426"/>
</dbReference>
<dbReference type="RefSeq" id="WP_053515674.1">
    <property type="nucleotide sequence ID" value="NZ_CP106759.1"/>
</dbReference>
<evidence type="ECO:0000313" key="3">
    <source>
        <dbReference type="Proteomes" id="UP000092125"/>
    </source>
</evidence>
<dbReference type="AlphaFoldDB" id="A0AAP7L1Z5"/>
<evidence type="ECO:0000313" key="2">
    <source>
        <dbReference type="EMBL" id="OBU62936.1"/>
    </source>
</evidence>
<accession>A0AAP7L1Z5</accession>
<dbReference type="Proteomes" id="UP000092125">
    <property type="component" value="Unassembled WGS sequence"/>
</dbReference>
<gene>
    <name evidence="2" type="ORF">A9K56_04625</name>
</gene>
<dbReference type="Pfam" id="PF11906">
    <property type="entry name" value="DUF3426"/>
    <property type="match status" value="1"/>
</dbReference>
<proteinExistence type="predicted"/>
<reference evidence="2 3" key="1">
    <citation type="submission" date="2016-05" db="EMBL/GenBank/DDBJ databases">
        <title>Draft Genome Sequences of Stenotrophomonas maltophilia Strains Sm32COP, Sm41DVV, Sm46PAILV, SmF3, SmF22, SmSOFb1 and SmCVFa1, Isolated from Different Manures, in France.</title>
        <authorList>
            <person name="Nazaret S."/>
            <person name="Bodilis J."/>
        </authorList>
    </citation>
    <scope>NUCLEOTIDE SEQUENCE [LARGE SCALE GENOMIC DNA]</scope>
    <source>
        <strain evidence="2 3">Sm41DVV</strain>
    </source>
</reference>
<evidence type="ECO:0000256" key="1">
    <source>
        <dbReference type="SAM" id="MobiDB-lite"/>
    </source>
</evidence>
<feature type="region of interest" description="Disordered" evidence="1">
    <location>
        <begin position="1"/>
        <end position="25"/>
    </location>
</feature>
<name>A0AAP7L1Z5_STEMA</name>
<evidence type="ECO:0008006" key="4">
    <source>
        <dbReference type="Google" id="ProtNLM"/>
    </source>
</evidence>
<organism evidence="2 3">
    <name type="scientific">Stenotrophomonas maltophilia</name>
    <name type="common">Pseudomonas maltophilia</name>
    <name type="synonym">Xanthomonas maltophilia</name>
    <dbReference type="NCBI Taxonomy" id="40324"/>
    <lineage>
        <taxon>Bacteria</taxon>
        <taxon>Pseudomonadati</taxon>
        <taxon>Pseudomonadota</taxon>
        <taxon>Gammaproteobacteria</taxon>
        <taxon>Lysobacterales</taxon>
        <taxon>Lysobacteraceae</taxon>
        <taxon>Stenotrophomonas</taxon>
        <taxon>Stenotrophomonas maltophilia group</taxon>
    </lineage>
</organism>
<protein>
    <recommendedName>
        <fullName evidence="4">DUF3426 domain-containing protein</fullName>
    </recommendedName>
</protein>
<dbReference type="EMBL" id="LYVI01000002">
    <property type="protein sequence ID" value="OBU62936.1"/>
    <property type="molecule type" value="Genomic_DNA"/>
</dbReference>
<sequence>MSEPTPARRPLATFLRPAPEGGTAPAVEAHVDMPAQAGPAPEPTAAEIEHAPAAAVITAQPVPQHTDDVPPHAAAVASPSNHDAPGFLARAPSRSRPAPRWHWLLVAGLAALLILQSVLADRARLAADAGHRTWLVALCSVLRCSLPAWHEPTAFTMTSRDIRPLPGQAGVLQVQASIRNDARWPQAWPDLRLSLSDADGRVIGSDVFSPTQYLGENPGTAVLEPGQSAHIAFRVQEPAASTVAFTFEFL</sequence>